<name>A0A343TNU9_9EURY</name>
<gene>
    <name evidence="2" type="ORF">AArcSl_3164</name>
</gene>
<reference evidence="3" key="1">
    <citation type="submission" date="2017-11" db="EMBL/GenBank/DDBJ databases">
        <title>Phenotypic and genomic properties of facultatively anaerobic sulfur-reducing natronoarchaea from hypersaline soda lakes.</title>
        <authorList>
            <person name="Sorokin D.Y."/>
            <person name="Kublanov I.V."/>
            <person name="Roman P."/>
            <person name="Sinninghe Damste J.S."/>
            <person name="Golyshin P.N."/>
            <person name="Rojo D."/>
            <person name="Ciordia S."/>
            <person name="Mena M.D.C."/>
            <person name="Ferrer M."/>
            <person name="Messina E."/>
            <person name="Smedile F."/>
            <person name="La Spada G."/>
            <person name="La Cono V."/>
            <person name="Yakimov M.M."/>
        </authorList>
    </citation>
    <scope>NUCLEOTIDE SEQUENCE [LARGE SCALE GENOMIC DNA]</scope>
    <source>
        <strain evidence="3">AArc-Sl</strain>
    </source>
</reference>
<feature type="compositionally biased region" description="Low complexity" evidence="1">
    <location>
        <begin position="242"/>
        <end position="265"/>
    </location>
</feature>
<dbReference type="EMBL" id="CP025066">
    <property type="protein sequence ID" value="AUX10771.1"/>
    <property type="molecule type" value="Genomic_DNA"/>
</dbReference>
<feature type="region of interest" description="Disordered" evidence="1">
    <location>
        <begin position="235"/>
        <end position="330"/>
    </location>
</feature>
<accession>A0A343TNU9</accession>
<organism evidence="2 3">
    <name type="scientific">Halalkaliarchaeum desulfuricum</name>
    <dbReference type="NCBI Taxonomy" id="2055893"/>
    <lineage>
        <taxon>Archaea</taxon>
        <taxon>Methanobacteriati</taxon>
        <taxon>Methanobacteriota</taxon>
        <taxon>Stenosarchaea group</taxon>
        <taxon>Halobacteria</taxon>
        <taxon>Halobacteriales</taxon>
        <taxon>Haloferacaceae</taxon>
        <taxon>Halalkaliarchaeum</taxon>
    </lineage>
</organism>
<sequence>MNSKTLLSLALAFVVIAGGASAAVAGTDGGLQVDVAQNDATAEVTVEVTHNNTSVENAQVNVTVDDEDATYADAGDYQTNEDGIVELSAPDEEVNVTVTVDYENETTSVSTTLEAAPGFQVNVDQDPGEDAIVTVTDNGTAVENATVNVTLVDEDENVTYDGVGEYETDEDGTVVLPAPYETVEVEVTATHEDRTASTIVTLEAYEGDPSLPFGQQLQGYMDTIEDDEHPFGHHVANWVTKNNPGNAPAHAGPPAQAGPPDHAGPGADGDAKNESDGQGPPEHAGPGADGDAKNESNGQGPPDHAGPGDKSEAKNGTDDVRGPPAHAGPP</sequence>
<dbReference type="GeneID" id="37879529"/>
<dbReference type="KEGG" id="hdf:AArcSl_3164"/>
<dbReference type="AlphaFoldDB" id="A0A343TNU9"/>
<evidence type="ECO:0000256" key="1">
    <source>
        <dbReference type="SAM" id="MobiDB-lite"/>
    </source>
</evidence>
<dbReference type="OrthoDB" id="271937at2157"/>
<evidence type="ECO:0000313" key="3">
    <source>
        <dbReference type="Proteomes" id="UP000263012"/>
    </source>
</evidence>
<dbReference type="Proteomes" id="UP000263012">
    <property type="component" value="Chromosome"/>
</dbReference>
<feature type="compositionally biased region" description="Basic and acidic residues" evidence="1">
    <location>
        <begin position="306"/>
        <end position="321"/>
    </location>
</feature>
<evidence type="ECO:0000313" key="2">
    <source>
        <dbReference type="EMBL" id="AUX10771.1"/>
    </source>
</evidence>
<dbReference type="RefSeq" id="WP_119821378.1">
    <property type="nucleotide sequence ID" value="NZ_CP025066.1"/>
</dbReference>
<keyword evidence="3" id="KW-1185">Reference proteome</keyword>
<protein>
    <submittedName>
        <fullName evidence="2">Uncharacterized protein</fullName>
    </submittedName>
</protein>
<proteinExistence type="predicted"/>